<accession>A0AAV5JV90</accession>
<dbReference type="EMBL" id="BPVZ01000043">
    <property type="protein sequence ID" value="GKV15284.1"/>
    <property type="molecule type" value="Genomic_DNA"/>
</dbReference>
<dbReference type="Pfam" id="PF24626">
    <property type="entry name" value="SH3_Tf2-1"/>
    <property type="match status" value="1"/>
</dbReference>
<dbReference type="InterPro" id="IPR043502">
    <property type="entry name" value="DNA/RNA_pol_sf"/>
</dbReference>
<evidence type="ECO:0000256" key="6">
    <source>
        <dbReference type="ARBA" id="ARBA00022801"/>
    </source>
</evidence>
<keyword evidence="8" id="KW-0862">Zinc</keyword>
<feature type="region of interest" description="Disordered" evidence="10">
    <location>
        <begin position="235"/>
        <end position="254"/>
    </location>
</feature>
<evidence type="ECO:0000256" key="9">
    <source>
        <dbReference type="SAM" id="Coils"/>
    </source>
</evidence>
<evidence type="ECO:0000256" key="5">
    <source>
        <dbReference type="ARBA" id="ARBA00022759"/>
    </source>
</evidence>
<keyword evidence="1" id="KW-0645">Protease</keyword>
<dbReference type="GO" id="GO:0003964">
    <property type="term" value="F:RNA-directed DNA polymerase activity"/>
    <property type="evidence" value="ECO:0007669"/>
    <property type="project" value="UniProtKB-KW"/>
</dbReference>
<name>A0AAV5JV90_9ROSI</name>
<keyword evidence="8" id="KW-0479">Metal-binding</keyword>
<feature type="domain" description="CCHC-type" evidence="11">
    <location>
        <begin position="297"/>
        <end position="313"/>
    </location>
</feature>
<dbReference type="Gene3D" id="3.10.10.10">
    <property type="entry name" value="HIV Type 1 Reverse Transcriptase, subunit A, domain 1"/>
    <property type="match status" value="1"/>
</dbReference>
<evidence type="ECO:0000256" key="4">
    <source>
        <dbReference type="ARBA" id="ARBA00022722"/>
    </source>
</evidence>
<keyword evidence="13" id="KW-1185">Reference proteome</keyword>
<protein>
    <recommendedName>
        <fullName evidence="11">CCHC-type domain-containing protein</fullName>
    </recommendedName>
</protein>
<evidence type="ECO:0000256" key="1">
    <source>
        <dbReference type="ARBA" id="ARBA00022670"/>
    </source>
</evidence>
<dbReference type="GO" id="GO:0004519">
    <property type="term" value="F:endonuclease activity"/>
    <property type="evidence" value="ECO:0007669"/>
    <property type="project" value="UniProtKB-KW"/>
</dbReference>
<dbReference type="InterPro" id="IPR000477">
    <property type="entry name" value="RT_dom"/>
</dbReference>
<keyword evidence="5" id="KW-0255">Endonuclease</keyword>
<evidence type="ECO:0000256" key="8">
    <source>
        <dbReference type="PROSITE-ProRule" id="PRU00047"/>
    </source>
</evidence>
<feature type="coiled-coil region" evidence="9">
    <location>
        <begin position="575"/>
        <end position="606"/>
    </location>
</feature>
<evidence type="ECO:0000256" key="3">
    <source>
        <dbReference type="ARBA" id="ARBA00022695"/>
    </source>
</evidence>
<evidence type="ECO:0000256" key="2">
    <source>
        <dbReference type="ARBA" id="ARBA00022679"/>
    </source>
</evidence>
<keyword evidence="2" id="KW-0808">Transferase</keyword>
<dbReference type="PROSITE" id="PS50158">
    <property type="entry name" value="ZF_CCHC"/>
    <property type="match status" value="1"/>
</dbReference>
<dbReference type="SUPFAM" id="SSF56672">
    <property type="entry name" value="DNA/RNA polymerases"/>
    <property type="match status" value="1"/>
</dbReference>
<dbReference type="InterPro" id="IPR001878">
    <property type="entry name" value="Znf_CCHC"/>
</dbReference>
<evidence type="ECO:0000313" key="13">
    <source>
        <dbReference type="Proteomes" id="UP001054252"/>
    </source>
</evidence>
<dbReference type="GO" id="GO:0008270">
    <property type="term" value="F:zinc ion binding"/>
    <property type="evidence" value="ECO:0007669"/>
    <property type="project" value="UniProtKB-KW"/>
</dbReference>
<dbReference type="PANTHER" id="PTHR35046">
    <property type="entry name" value="ZINC KNUCKLE (CCHC-TYPE) FAMILY PROTEIN"/>
    <property type="match status" value="1"/>
</dbReference>
<evidence type="ECO:0000259" key="11">
    <source>
        <dbReference type="PROSITE" id="PS50158"/>
    </source>
</evidence>
<organism evidence="12 13">
    <name type="scientific">Rubroshorea leprosula</name>
    <dbReference type="NCBI Taxonomy" id="152421"/>
    <lineage>
        <taxon>Eukaryota</taxon>
        <taxon>Viridiplantae</taxon>
        <taxon>Streptophyta</taxon>
        <taxon>Embryophyta</taxon>
        <taxon>Tracheophyta</taxon>
        <taxon>Spermatophyta</taxon>
        <taxon>Magnoliopsida</taxon>
        <taxon>eudicotyledons</taxon>
        <taxon>Gunneridae</taxon>
        <taxon>Pentapetalae</taxon>
        <taxon>rosids</taxon>
        <taxon>malvids</taxon>
        <taxon>Malvales</taxon>
        <taxon>Dipterocarpaceae</taxon>
        <taxon>Rubroshorea</taxon>
    </lineage>
</organism>
<comment type="caution">
    <text evidence="12">The sequence shown here is derived from an EMBL/GenBank/DDBJ whole genome shotgun (WGS) entry which is preliminary data.</text>
</comment>
<dbReference type="InterPro" id="IPR056924">
    <property type="entry name" value="SH3_Tf2-1"/>
</dbReference>
<keyword evidence="6" id="KW-0378">Hydrolase</keyword>
<dbReference type="PANTHER" id="PTHR35046:SF9">
    <property type="entry name" value="RNA-DIRECTED DNA POLYMERASE"/>
    <property type="match status" value="1"/>
</dbReference>
<dbReference type="Pfam" id="PF00078">
    <property type="entry name" value="RVT_1"/>
    <property type="match status" value="1"/>
</dbReference>
<keyword evidence="3" id="KW-0548">Nucleotidyltransferase</keyword>
<proteinExistence type="predicted"/>
<dbReference type="GO" id="GO:0006508">
    <property type="term" value="P:proteolysis"/>
    <property type="evidence" value="ECO:0007669"/>
    <property type="project" value="UniProtKB-KW"/>
</dbReference>
<feature type="region of interest" description="Disordered" evidence="10">
    <location>
        <begin position="680"/>
        <end position="701"/>
    </location>
</feature>
<gene>
    <name evidence="12" type="ORF">SLEP1_g26082</name>
</gene>
<reference evidence="12 13" key="1">
    <citation type="journal article" date="2021" name="Commun. Biol.">
        <title>The genome of Shorea leprosula (Dipterocarpaceae) highlights the ecological relevance of drought in aseasonal tropical rainforests.</title>
        <authorList>
            <person name="Ng K.K.S."/>
            <person name="Kobayashi M.J."/>
            <person name="Fawcett J.A."/>
            <person name="Hatakeyama M."/>
            <person name="Paape T."/>
            <person name="Ng C.H."/>
            <person name="Ang C.C."/>
            <person name="Tnah L.H."/>
            <person name="Lee C.T."/>
            <person name="Nishiyama T."/>
            <person name="Sese J."/>
            <person name="O'Brien M.J."/>
            <person name="Copetti D."/>
            <person name="Mohd Noor M.I."/>
            <person name="Ong R.C."/>
            <person name="Putra M."/>
            <person name="Sireger I.Z."/>
            <person name="Indrioko S."/>
            <person name="Kosugi Y."/>
            <person name="Izuno A."/>
            <person name="Isagi Y."/>
            <person name="Lee S.L."/>
            <person name="Shimizu K.K."/>
        </authorList>
    </citation>
    <scope>NUCLEOTIDE SEQUENCE [LARGE SCALE GENOMIC DNA]</scope>
    <source>
        <strain evidence="12">214</strain>
    </source>
</reference>
<dbReference type="Pfam" id="PF03732">
    <property type="entry name" value="Retrotrans_gag"/>
    <property type="match status" value="1"/>
</dbReference>
<dbReference type="FunFam" id="3.10.10.10:FF:000007">
    <property type="entry name" value="Retrovirus-related Pol polyprotein from transposon 17.6-like Protein"/>
    <property type="match status" value="1"/>
</dbReference>
<dbReference type="GO" id="GO:0003676">
    <property type="term" value="F:nucleic acid binding"/>
    <property type="evidence" value="ECO:0007669"/>
    <property type="project" value="InterPro"/>
</dbReference>
<dbReference type="InterPro" id="IPR036397">
    <property type="entry name" value="RNaseH_sf"/>
</dbReference>
<keyword evidence="7" id="KW-0695">RNA-directed DNA polymerase</keyword>
<sequence>MSSSDDKSTPRSHHVDESFMLKAMQQQFQRLDIMFGEIKDKMEKQDAAIAKLYQTQNGSPNLRRNDANDDFDDDYKDAFNNDAWNSNFSMDRIMRGRGGQRAQNLTRWGDRQDRDLGSIKMKIPPFQGKNDPDVYLEWEKKVELVFDCHNYSEEKKVKLAAVEFTDYAVVWWDQLVLSRRRSRERPVDNWEEMKVVMRKRFVPSHYYRDLYRRLQGLTQGSKSVEDYHKEMETAMRKGATTRTGQNSGSSSSWKLNWSKKEENSVFKPKIATSKSKEVGSNEKSKANNMQGRNRDIKCFRCLGRGHIASQCSNKYTMILKEDGEIETKGESDDDSMPPLEDADDGIEYAVDGELLVTRRTLNVQAKEDDEVQCDNIFHTRCHIKNKVEELMKKGHVRESMSSCAVPVLLVPKKDGTWRMCVDCRAVNKITVKYHHPIPRLDDMLDELHGSCIFSKIDLKSGYHQIRMKERDEWKTAFKTKHGLYEWLVMPFGLTDGQTKVVNRTLSTLLRSIIQKNLKNWEQCLPHVEFAYNRSIHSTTNCSPFGVAYGFNPLTSLDLLPLPIDEQASLDEKKKAEVVKQLHERVQKNIEQQIEQYANQANKGQKKVVFEPGHWVWVHMRKERFLAQRCSKLQPRGDGPFRVIARINDNAYKLELPSEYNVSATFNVSDLSPFDVGDDLRTNPFEERGNDGNQDDPTCTTSRDPLHILGGPITRARARKMREALNGLIEQIWVDNNIQQANRSLYDYQGMLSWSLEIPCRAVGLIVLFGVLITPKPLQFQARIVAEAMIEKDREKKVEENPSKQGDALE</sequence>
<dbReference type="InterPro" id="IPR005162">
    <property type="entry name" value="Retrotrans_gag_dom"/>
</dbReference>
<dbReference type="Gene3D" id="3.30.420.10">
    <property type="entry name" value="Ribonuclease H-like superfamily/Ribonuclease H"/>
    <property type="match status" value="1"/>
</dbReference>
<keyword evidence="8" id="KW-0863">Zinc-finger</keyword>
<evidence type="ECO:0000256" key="7">
    <source>
        <dbReference type="ARBA" id="ARBA00022918"/>
    </source>
</evidence>
<dbReference type="AlphaFoldDB" id="A0AAV5JV90"/>
<dbReference type="Proteomes" id="UP001054252">
    <property type="component" value="Unassembled WGS sequence"/>
</dbReference>
<feature type="compositionally biased region" description="Basic and acidic residues" evidence="10">
    <location>
        <begin position="680"/>
        <end position="689"/>
    </location>
</feature>
<keyword evidence="4" id="KW-0540">Nuclease</keyword>
<dbReference type="GO" id="GO:0008233">
    <property type="term" value="F:peptidase activity"/>
    <property type="evidence" value="ECO:0007669"/>
    <property type="project" value="UniProtKB-KW"/>
</dbReference>
<evidence type="ECO:0000313" key="12">
    <source>
        <dbReference type="EMBL" id="GKV15284.1"/>
    </source>
</evidence>
<feature type="compositionally biased region" description="Polar residues" evidence="10">
    <location>
        <begin position="690"/>
        <end position="701"/>
    </location>
</feature>
<dbReference type="CDD" id="cd01647">
    <property type="entry name" value="RT_LTR"/>
    <property type="match status" value="1"/>
</dbReference>
<dbReference type="SMART" id="SM00343">
    <property type="entry name" value="ZnF_C2HC"/>
    <property type="match status" value="1"/>
</dbReference>
<evidence type="ECO:0000256" key="10">
    <source>
        <dbReference type="SAM" id="MobiDB-lite"/>
    </source>
</evidence>
<keyword evidence="9" id="KW-0175">Coiled coil</keyword>